<proteinExistence type="predicted"/>
<dbReference type="PROSITE" id="PS51186">
    <property type="entry name" value="GNAT"/>
    <property type="match status" value="1"/>
</dbReference>
<dbReference type="Pfam" id="PF00583">
    <property type="entry name" value="Acetyltransf_1"/>
    <property type="match status" value="1"/>
</dbReference>
<dbReference type="InterPro" id="IPR000182">
    <property type="entry name" value="GNAT_dom"/>
</dbReference>
<dbReference type="PANTHER" id="PTHR43877">
    <property type="entry name" value="AMINOALKYLPHOSPHONATE N-ACETYLTRANSFERASE-RELATED-RELATED"/>
    <property type="match status" value="1"/>
</dbReference>
<name>A0A2G0CHK4_9BACT</name>
<keyword evidence="1" id="KW-0808">Transferase</keyword>
<evidence type="ECO:0000259" key="3">
    <source>
        <dbReference type="PROSITE" id="PS51186"/>
    </source>
</evidence>
<accession>A0A2G0CHK4</accession>
<gene>
    <name evidence="4" type="ORF">CGL56_08315</name>
</gene>
<organism evidence="4 5">
    <name type="scientific">Neolewinella marina</name>
    <dbReference type="NCBI Taxonomy" id="438751"/>
    <lineage>
        <taxon>Bacteria</taxon>
        <taxon>Pseudomonadati</taxon>
        <taxon>Bacteroidota</taxon>
        <taxon>Saprospiria</taxon>
        <taxon>Saprospirales</taxon>
        <taxon>Lewinellaceae</taxon>
        <taxon>Neolewinella</taxon>
    </lineage>
</organism>
<dbReference type="AlphaFoldDB" id="A0A2G0CHK4"/>
<keyword evidence="5" id="KW-1185">Reference proteome</keyword>
<reference evidence="4 5" key="1">
    <citation type="submission" date="2017-10" db="EMBL/GenBank/DDBJ databases">
        <title>The draft genome sequence of Lewinella marina KCTC 32374.</title>
        <authorList>
            <person name="Wang K."/>
        </authorList>
    </citation>
    <scope>NUCLEOTIDE SEQUENCE [LARGE SCALE GENOMIC DNA]</scope>
    <source>
        <strain evidence="4 5">MKG-38</strain>
    </source>
</reference>
<dbReference type="EMBL" id="PDLO01000002">
    <property type="protein sequence ID" value="PHK99446.1"/>
    <property type="molecule type" value="Genomic_DNA"/>
</dbReference>
<dbReference type="GO" id="GO:0016747">
    <property type="term" value="F:acyltransferase activity, transferring groups other than amino-acyl groups"/>
    <property type="evidence" value="ECO:0007669"/>
    <property type="project" value="InterPro"/>
</dbReference>
<dbReference type="InterPro" id="IPR050832">
    <property type="entry name" value="Bact_Acetyltransf"/>
</dbReference>
<dbReference type="SUPFAM" id="SSF55729">
    <property type="entry name" value="Acyl-CoA N-acyltransferases (Nat)"/>
    <property type="match status" value="1"/>
</dbReference>
<comment type="caution">
    <text evidence="4">The sequence shown here is derived from an EMBL/GenBank/DDBJ whole genome shotgun (WGS) entry which is preliminary data.</text>
</comment>
<dbReference type="Proteomes" id="UP000226437">
    <property type="component" value="Unassembled WGS sequence"/>
</dbReference>
<dbReference type="OrthoDB" id="9800604at2"/>
<dbReference type="PANTHER" id="PTHR43877:SF2">
    <property type="entry name" value="AMINOALKYLPHOSPHONATE N-ACETYLTRANSFERASE-RELATED"/>
    <property type="match status" value="1"/>
</dbReference>
<dbReference type="CDD" id="cd04301">
    <property type="entry name" value="NAT_SF"/>
    <property type="match status" value="1"/>
</dbReference>
<protein>
    <recommendedName>
        <fullName evidence="3">N-acetyltransferase domain-containing protein</fullName>
    </recommendedName>
</protein>
<evidence type="ECO:0000256" key="2">
    <source>
        <dbReference type="ARBA" id="ARBA00023315"/>
    </source>
</evidence>
<evidence type="ECO:0000313" key="4">
    <source>
        <dbReference type="EMBL" id="PHK99446.1"/>
    </source>
</evidence>
<evidence type="ECO:0000313" key="5">
    <source>
        <dbReference type="Proteomes" id="UP000226437"/>
    </source>
</evidence>
<evidence type="ECO:0000256" key="1">
    <source>
        <dbReference type="ARBA" id="ARBA00022679"/>
    </source>
</evidence>
<dbReference type="Gene3D" id="3.40.630.30">
    <property type="match status" value="1"/>
</dbReference>
<sequence length="178" mass="20485">MEISPPEISYAPLRESDQPQLAELMDRIYPPAYAHFWPDGGRWYLDSQYGPENFAREMADPAAVYQFVLYEGREVGIVRTLPGLSPPEQPGASATKLHRLYLDPRLHGRGLGRRVVEDVSRSSRQRGDELLWLEAMDTSSPALAFYDRLGFARLSHFTLDMPRMYPARRGMWRLAKSW</sequence>
<keyword evidence="2" id="KW-0012">Acyltransferase</keyword>
<feature type="domain" description="N-acetyltransferase" evidence="3">
    <location>
        <begin position="8"/>
        <end position="178"/>
    </location>
</feature>
<dbReference type="RefSeq" id="WP_099106061.1">
    <property type="nucleotide sequence ID" value="NZ_JAATJF010000002.1"/>
</dbReference>
<dbReference type="InterPro" id="IPR016181">
    <property type="entry name" value="Acyl_CoA_acyltransferase"/>
</dbReference>